<feature type="region of interest" description="Disordered" evidence="8">
    <location>
        <begin position="884"/>
        <end position="923"/>
    </location>
</feature>
<feature type="transmembrane region" description="Helical" evidence="9">
    <location>
        <begin position="71"/>
        <end position="94"/>
    </location>
</feature>
<evidence type="ECO:0000256" key="1">
    <source>
        <dbReference type="ARBA" id="ARBA00004651"/>
    </source>
</evidence>
<evidence type="ECO:0000256" key="8">
    <source>
        <dbReference type="SAM" id="MobiDB-lite"/>
    </source>
</evidence>
<dbReference type="RefSeq" id="XP_030832577.1">
    <property type="nucleotide sequence ID" value="XM_030976717.1"/>
</dbReference>
<dbReference type="Pfam" id="PF14752">
    <property type="entry name" value="RBP_receptor"/>
    <property type="match status" value="1"/>
</dbReference>
<dbReference type="Proteomes" id="UP000007110">
    <property type="component" value="Unassembled WGS sequence"/>
</dbReference>
<feature type="transmembrane region" description="Helical" evidence="9">
    <location>
        <begin position="141"/>
        <end position="165"/>
    </location>
</feature>
<organism evidence="10 11">
    <name type="scientific">Strongylocentrotus purpuratus</name>
    <name type="common">Purple sea urchin</name>
    <dbReference type="NCBI Taxonomy" id="7668"/>
    <lineage>
        <taxon>Eukaryota</taxon>
        <taxon>Metazoa</taxon>
        <taxon>Echinodermata</taxon>
        <taxon>Eleutherozoa</taxon>
        <taxon>Echinozoa</taxon>
        <taxon>Echinoidea</taxon>
        <taxon>Euechinoidea</taxon>
        <taxon>Echinacea</taxon>
        <taxon>Camarodonta</taxon>
        <taxon>Echinidea</taxon>
        <taxon>Strongylocentrotidae</taxon>
        <taxon>Strongylocentrotus</taxon>
    </lineage>
</organism>
<feature type="compositionally biased region" description="Basic and acidic residues" evidence="8">
    <location>
        <begin position="885"/>
        <end position="923"/>
    </location>
</feature>
<keyword evidence="4 9" id="KW-0812">Transmembrane</keyword>
<evidence type="ECO:0000256" key="3">
    <source>
        <dbReference type="ARBA" id="ARBA00022475"/>
    </source>
</evidence>
<keyword evidence="7" id="KW-0675">Receptor</keyword>
<dbReference type="PANTHER" id="PTHR21444:SF15">
    <property type="entry name" value="RECEPTOR FOR RETINOL UPTAKE STRA6"/>
    <property type="match status" value="1"/>
</dbReference>
<reference evidence="10" key="2">
    <citation type="submission" date="2021-01" db="UniProtKB">
        <authorList>
            <consortium name="EnsemblMetazoa"/>
        </authorList>
    </citation>
    <scope>IDENTIFICATION</scope>
</reference>
<evidence type="ECO:0000256" key="5">
    <source>
        <dbReference type="ARBA" id="ARBA00022989"/>
    </source>
</evidence>
<feature type="region of interest" description="Disordered" evidence="8">
    <location>
        <begin position="792"/>
        <end position="825"/>
    </location>
</feature>
<keyword evidence="11" id="KW-1185">Reference proteome</keyword>
<sequence length="923" mass="105415">MTLVSTQDFKPQTGSQFLCLLLPVDVLDTYTERTTFALAFCVCCISILDLFVGNFYFSVDTTHLPSMVRGAVSTLLGFVNVLIVGVVHYPLLLCLTVRRKLYGNIVGLLYSSFWSFFYYIGFVDCVRGGKWLSPQNIVRNLAIFPIDLCYIYLNFRFLFGIIYYLGVCKNTCRKYHESNINNETMMQDVKFEKTHFYRRVTFLLQPSNKWKSSHPSPSRFMLLVRKLYPSYPGFKYSRRIVCTITLSLLCLYEFGLLYTIVFSSFMAELKDAFVLPENSPLFLAIDAANVSSVYFNSRDFIVTLADTLMPTSLICLIFMAASTIHVLINYRNNTVRMWGGDRSSFPVQAYSYSSKVVANLTYSGYQIAYCIWGFIVLHLVLWVVVVVVWYFILGPLINNVRRDNVILQLLRDYWLGLVITYIIYYSQILASRLFFLQKYGKNFGINNRRSYHNMVYFTLFLNVLVGFVSCLLRVLKALLFGIFLVGRVDYCLMYPGLEFFDKGYRAYVGFLELEVIHTHPVIVTFCHCLWQVARTESDRRSALEKTEDEHQVLERRRRKVVRNKWQLGYTLVRNPILLRDRLSNLIGIQGERETGIGNGGFTIEMDSVEGTTNPLCSSEEYQALEMKPSNRGRGQHRKIQDLVAMKAEECTGEARSLDSQGEGITPRDYSSTERHHEEPEGHDENDFSSSRIQEPSIGKGISAGNIHIGQCSPCTGHCNTQSNVKTGNANPEENIHDPSRGMVDVGLDEGFRTLDSNDPGTDTFWQANPNVHHRPDHLNHIEAIELPVDDCVQNPESNKNKGLKSSGCRGQLDESDGDEDREGDFLESSQISVFSNQSFEDLLETSLDPDHIADCIEQGVDLVSYVEEEMWKNLLHEGSSTLKRVKQEEQKTHHPVVEEKNGEVPKKDSTAEISERSTKHLEE</sequence>
<feature type="transmembrane region" description="Helical" evidence="9">
    <location>
        <begin position="413"/>
        <end position="435"/>
    </location>
</feature>
<dbReference type="GeneID" id="100893754"/>
<dbReference type="EnsemblMetazoa" id="XM_030976717">
    <property type="protein sequence ID" value="XP_030832577"/>
    <property type="gene ID" value="LOC100893754"/>
</dbReference>
<keyword evidence="3" id="KW-1003">Cell membrane</keyword>
<keyword evidence="5 9" id="KW-1133">Transmembrane helix</keyword>
<feature type="transmembrane region" description="Helical" evidence="9">
    <location>
        <begin position="101"/>
        <end position="121"/>
    </location>
</feature>
<evidence type="ECO:0000313" key="11">
    <source>
        <dbReference type="Proteomes" id="UP000007110"/>
    </source>
</evidence>
<dbReference type="GO" id="GO:0038023">
    <property type="term" value="F:signaling receptor activity"/>
    <property type="evidence" value="ECO:0007669"/>
    <property type="project" value="InterPro"/>
</dbReference>
<comment type="subcellular location">
    <subcellularLocation>
        <location evidence="1">Cell membrane</location>
        <topology evidence="1">Multi-pass membrane protein</topology>
    </subcellularLocation>
</comment>
<name>A0A7M7N859_STRPU</name>
<feature type="compositionally biased region" description="Acidic residues" evidence="8">
    <location>
        <begin position="813"/>
        <end position="822"/>
    </location>
</feature>
<feature type="transmembrane region" description="Helical" evidence="9">
    <location>
        <begin position="240"/>
        <end position="261"/>
    </location>
</feature>
<dbReference type="GO" id="GO:0034632">
    <property type="term" value="F:retinol transmembrane transporter activity"/>
    <property type="evidence" value="ECO:0007669"/>
    <property type="project" value="InterPro"/>
</dbReference>
<dbReference type="AlphaFoldDB" id="A0A7M7N859"/>
<evidence type="ECO:0000256" key="6">
    <source>
        <dbReference type="ARBA" id="ARBA00023136"/>
    </source>
</evidence>
<feature type="transmembrane region" description="Helical" evidence="9">
    <location>
        <begin position="369"/>
        <end position="393"/>
    </location>
</feature>
<feature type="compositionally biased region" description="Basic and acidic residues" evidence="8">
    <location>
        <begin position="670"/>
        <end position="685"/>
    </location>
</feature>
<feature type="transmembrane region" description="Helical" evidence="9">
    <location>
        <begin position="456"/>
        <end position="485"/>
    </location>
</feature>
<keyword evidence="2" id="KW-0813">Transport</keyword>
<accession>A0A7M7N859</accession>
<dbReference type="PANTHER" id="PTHR21444">
    <property type="entry name" value="COILED-COIL DOMAIN-CONTAINING PROTEIN 180"/>
    <property type="match status" value="1"/>
</dbReference>
<feature type="transmembrane region" description="Helical" evidence="9">
    <location>
        <begin position="36"/>
        <end position="59"/>
    </location>
</feature>
<evidence type="ECO:0000256" key="9">
    <source>
        <dbReference type="SAM" id="Phobius"/>
    </source>
</evidence>
<feature type="transmembrane region" description="Helical" evidence="9">
    <location>
        <begin position="308"/>
        <end position="328"/>
    </location>
</feature>
<evidence type="ECO:0000256" key="4">
    <source>
        <dbReference type="ARBA" id="ARBA00022692"/>
    </source>
</evidence>
<dbReference type="InterPro" id="IPR026612">
    <property type="entry name" value="STRA6-like"/>
</dbReference>
<proteinExistence type="predicted"/>
<evidence type="ECO:0000313" key="10">
    <source>
        <dbReference type="EnsemblMetazoa" id="XP_030832577"/>
    </source>
</evidence>
<dbReference type="GO" id="GO:0005886">
    <property type="term" value="C:plasma membrane"/>
    <property type="evidence" value="ECO:0007669"/>
    <property type="project" value="UniProtKB-SubCell"/>
</dbReference>
<feature type="region of interest" description="Disordered" evidence="8">
    <location>
        <begin position="651"/>
        <end position="704"/>
    </location>
</feature>
<evidence type="ECO:0000256" key="7">
    <source>
        <dbReference type="ARBA" id="ARBA00023170"/>
    </source>
</evidence>
<evidence type="ECO:0000256" key="2">
    <source>
        <dbReference type="ARBA" id="ARBA00022448"/>
    </source>
</evidence>
<keyword evidence="6 9" id="KW-0472">Membrane</keyword>
<protein>
    <submittedName>
        <fullName evidence="10">Uncharacterized protein</fullName>
    </submittedName>
</protein>
<reference evidence="11" key="1">
    <citation type="submission" date="2015-02" db="EMBL/GenBank/DDBJ databases">
        <title>Genome sequencing for Strongylocentrotus purpuratus.</title>
        <authorList>
            <person name="Murali S."/>
            <person name="Liu Y."/>
            <person name="Vee V."/>
            <person name="English A."/>
            <person name="Wang M."/>
            <person name="Skinner E."/>
            <person name="Han Y."/>
            <person name="Muzny D.M."/>
            <person name="Worley K.C."/>
            <person name="Gibbs R.A."/>
        </authorList>
    </citation>
    <scope>NUCLEOTIDE SEQUENCE</scope>
</reference>